<evidence type="ECO:0000313" key="2">
    <source>
        <dbReference type="Proteomes" id="UP001642483"/>
    </source>
</evidence>
<name>A0ABP0FQ53_CLALP</name>
<protein>
    <submittedName>
        <fullName evidence="1">Uncharacterized protein</fullName>
    </submittedName>
</protein>
<organism evidence="1 2">
    <name type="scientific">Clavelina lepadiformis</name>
    <name type="common">Light-bulb sea squirt</name>
    <name type="synonym">Ascidia lepadiformis</name>
    <dbReference type="NCBI Taxonomy" id="159417"/>
    <lineage>
        <taxon>Eukaryota</taxon>
        <taxon>Metazoa</taxon>
        <taxon>Chordata</taxon>
        <taxon>Tunicata</taxon>
        <taxon>Ascidiacea</taxon>
        <taxon>Aplousobranchia</taxon>
        <taxon>Clavelinidae</taxon>
        <taxon>Clavelina</taxon>
    </lineage>
</organism>
<accession>A0ABP0FQ53</accession>
<proteinExistence type="predicted"/>
<comment type="caution">
    <text evidence="1">The sequence shown here is derived from an EMBL/GenBank/DDBJ whole genome shotgun (WGS) entry which is preliminary data.</text>
</comment>
<gene>
    <name evidence="1" type="ORF">CVLEPA_LOCUS12028</name>
</gene>
<dbReference type="Proteomes" id="UP001642483">
    <property type="component" value="Unassembled WGS sequence"/>
</dbReference>
<evidence type="ECO:0000313" key="1">
    <source>
        <dbReference type="EMBL" id="CAK8681785.1"/>
    </source>
</evidence>
<sequence>MSWWLSSLCESRVKVNTSEHGVFPEMSRAMARALEEKKSLPISRSATKSIYEKISHLGDSYFLLPLSNGNDTVVYFQQKPEDIDGGHVVFFETKPKRTLGDRSVVA</sequence>
<reference evidence="1 2" key="1">
    <citation type="submission" date="2024-02" db="EMBL/GenBank/DDBJ databases">
        <authorList>
            <person name="Daric V."/>
            <person name="Darras S."/>
        </authorList>
    </citation>
    <scope>NUCLEOTIDE SEQUENCE [LARGE SCALE GENOMIC DNA]</scope>
</reference>
<keyword evidence="2" id="KW-1185">Reference proteome</keyword>
<dbReference type="EMBL" id="CAWYQH010000090">
    <property type="protein sequence ID" value="CAK8681785.1"/>
    <property type="molecule type" value="Genomic_DNA"/>
</dbReference>